<dbReference type="RefSeq" id="WP_166257299.1">
    <property type="nucleotide sequence ID" value="NZ_JAAMOW010000006.1"/>
</dbReference>
<reference evidence="3 4" key="1">
    <citation type="journal article" date="2014" name="Int. J. Syst. Evol. Microbiol.">
        <title>Solimonas terrae sp. nov., isolated from soil.</title>
        <authorList>
            <person name="Kim S.J."/>
            <person name="Moon J.Y."/>
            <person name="Weon H.Y."/>
            <person name="Ahn J.H."/>
            <person name="Chen W.M."/>
            <person name="Kwon S.W."/>
        </authorList>
    </citation>
    <scope>NUCLEOTIDE SEQUENCE [LARGE SCALE GENOMIC DNA]</scope>
    <source>
        <strain evidence="3 4">KIS83-12</strain>
    </source>
</reference>
<feature type="compositionally biased region" description="Basic and acidic residues" evidence="1">
    <location>
        <begin position="47"/>
        <end position="79"/>
    </location>
</feature>
<keyword evidence="2" id="KW-0732">Signal</keyword>
<sequence>MRRFRTSTKLVAAGLLAATATLAMPSAFADDHYRDSDRGQIRQQPSHADDHDRDRGRGNDDHRGHDNDRHDYRAHDRHGYTQTQSWHDSRDHGRVVYTRQPVFYRGSSIPVGYRHAIQPMPAAYRYRAQVVPRGYRVGYYQGYSVVYDPGTFLILSVIDLLANN</sequence>
<organism evidence="3 4">
    <name type="scientific">Solimonas terrae</name>
    <dbReference type="NCBI Taxonomy" id="1396819"/>
    <lineage>
        <taxon>Bacteria</taxon>
        <taxon>Pseudomonadati</taxon>
        <taxon>Pseudomonadota</taxon>
        <taxon>Gammaproteobacteria</taxon>
        <taxon>Nevskiales</taxon>
        <taxon>Nevskiaceae</taxon>
        <taxon>Solimonas</taxon>
    </lineage>
</organism>
<feature type="chain" id="PRO_5027055011" description="RcnB family protein" evidence="2">
    <location>
        <begin position="30"/>
        <end position="164"/>
    </location>
</feature>
<feature type="signal peptide" evidence="2">
    <location>
        <begin position="1"/>
        <end position="29"/>
    </location>
</feature>
<dbReference type="EMBL" id="JAAMOW010000006">
    <property type="protein sequence ID" value="NGY05556.1"/>
    <property type="molecule type" value="Genomic_DNA"/>
</dbReference>
<gene>
    <name evidence="3" type="ORF">G7Y85_12350</name>
</gene>
<protein>
    <recommendedName>
        <fullName evidence="5">RcnB family protein</fullName>
    </recommendedName>
</protein>
<dbReference type="AlphaFoldDB" id="A0A6M2BSJ0"/>
<accession>A0A6M2BSJ0</accession>
<feature type="compositionally biased region" description="Basic and acidic residues" evidence="1">
    <location>
        <begin position="31"/>
        <end position="40"/>
    </location>
</feature>
<feature type="region of interest" description="Disordered" evidence="1">
    <location>
        <begin position="31"/>
        <end position="87"/>
    </location>
</feature>
<evidence type="ECO:0000256" key="2">
    <source>
        <dbReference type="SAM" id="SignalP"/>
    </source>
</evidence>
<proteinExistence type="predicted"/>
<evidence type="ECO:0008006" key="5">
    <source>
        <dbReference type="Google" id="ProtNLM"/>
    </source>
</evidence>
<comment type="caution">
    <text evidence="3">The sequence shown here is derived from an EMBL/GenBank/DDBJ whole genome shotgun (WGS) entry which is preliminary data.</text>
</comment>
<evidence type="ECO:0000313" key="3">
    <source>
        <dbReference type="EMBL" id="NGY05556.1"/>
    </source>
</evidence>
<evidence type="ECO:0000313" key="4">
    <source>
        <dbReference type="Proteomes" id="UP000472676"/>
    </source>
</evidence>
<keyword evidence="4" id="KW-1185">Reference proteome</keyword>
<evidence type="ECO:0000256" key="1">
    <source>
        <dbReference type="SAM" id="MobiDB-lite"/>
    </source>
</evidence>
<dbReference type="Proteomes" id="UP000472676">
    <property type="component" value="Unassembled WGS sequence"/>
</dbReference>
<name>A0A6M2BSJ0_9GAMM</name>